<proteinExistence type="predicted"/>
<organism evidence="1 2">
    <name type="scientific">Massarina eburnea CBS 473.64</name>
    <dbReference type="NCBI Taxonomy" id="1395130"/>
    <lineage>
        <taxon>Eukaryota</taxon>
        <taxon>Fungi</taxon>
        <taxon>Dikarya</taxon>
        <taxon>Ascomycota</taxon>
        <taxon>Pezizomycotina</taxon>
        <taxon>Dothideomycetes</taxon>
        <taxon>Pleosporomycetidae</taxon>
        <taxon>Pleosporales</taxon>
        <taxon>Massarineae</taxon>
        <taxon>Massarinaceae</taxon>
        <taxon>Massarina</taxon>
    </lineage>
</organism>
<gene>
    <name evidence="1" type="ORF">P280DRAFT_306475</name>
</gene>
<sequence length="142" mass="15804">MGERGRTMRKGGKRGLMKLPVSTFDRKAMLDWGFQARTGFETLYILDLFFLLLHVPWIESCLSVSLSIIFWSNGSLPSCLIARSLAVVNAPSILRPYTVFPVSSHVVRVMSSNVLPVVVPDAAGFASRKKLARETLRTEFAT</sequence>
<evidence type="ECO:0000313" key="1">
    <source>
        <dbReference type="EMBL" id="KAF2641251.1"/>
    </source>
</evidence>
<dbReference type="Proteomes" id="UP000799753">
    <property type="component" value="Unassembled WGS sequence"/>
</dbReference>
<protein>
    <submittedName>
        <fullName evidence="1">Uncharacterized protein</fullName>
    </submittedName>
</protein>
<dbReference type="AlphaFoldDB" id="A0A6A6S2D5"/>
<keyword evidence="2" id="KW-1185">Reference proteome</keyword>
<reference evidence="1" key="1">
    <citation type="journal article" date="2020" name="Stud. Mycol.">
        <title>101 Dothideomycetes genomes: a test case for predicting lifestyles and emergence of pathogens.</title>
        <authorList>
            <person name="Haridas S."/>
            <person name="Albert R."/>
            <person name="Binder M."/>
            <person name="Bloem J."/>
            <person name="Labutti K."/>
            <person name="Salamov A."/>
            <person name="Andreopoulos B."/>
            <person name="Baker S."/>
            <person name="Barry K."/>
            <person name="Bills G."/>
            <person name="Bluhm B."/>
            <person name="Cannon C."/>
            <person name="Castanera R."/>
            <person name="Culley D."/>
            <person name="Daum C."/>
            <person name="Ezra D."/>
            <person name="Gonzalez J."/>
            <person name="Henrissat B."/>
            <person name="Kuo A."/>
            <person name="Liang C."/>
            <person name="Lipzen A."/>
            <person name="Lutzoni F."/>
            <person name="Magnuson J."/>
            <person name="Mondo S."/>
            <person name="Nolan M."/>
            <person name="Ohm R."/>
            <person name="Pangilinan J."/>
            <person name="Park H.-J."/>
            <person name="Ramirez L."/>
            <person name="Alfaro M."/>
            <person name="Sun H."/>
            <person name="Tritt A."/>
            <person name="Yoshinaga Y."/>
            <person name="Zwiers L.-H."/>
            <person name="Turgeon B."/>
            <person name="Goodwin S."/>
            <person name="Spatafora J."/>
            <person name="Crous P."/>
            <person name="Grigoriev I."/>
        </authorList>
    </citation>
    <scope>NUCLEOTIDE SEQUENCE</scope>
    <source>
        <strain evidence="1">CBS 473.64</strain>
    </source>
</reference>
<dbReference type="EMBL" id="MU006783">
    <property type="protein sequence ID" value="KAF2641251.1"/>
    <property type="molecule type" value="Genomic_DNA"/>
</dbReference>
<evidence type="ECO:0000313" key="2">
    <source>
        <dbReference type="Proteomes" id="UP000799753"/>
    </source>
</evidence>
<name>A0A6A6S2D5_9PLEO</name>
<accession>A0A6A6S2D5</accession>